<dbReference type="GO" id="GO:0004252">
    <property type="term" value="F:serine-type endopeptidase activity"/>
    <property type="evidence" value="ECO:0007669"/>
    <property type="project" value="InterPro"/>
</dbReference>
<comment type="caution">
    <text evidence="1">The sequence shown here is derived from an EMBL/GenBank/DDBJ whole genome shotgun (WGS) entry which is preliminary data.</text>
</comment>
<dbReference type="PANTHER" id="PTHR14218:SF15">
    <property type="entry name" value="TRIPEPTIDYL-PEPTIDASE 1"/>
    <property type="match status" value="1"/>
</dbReference>
<dbReference type="Gene3D" id="3.40.50.200">
    <property type="entry name" value="Peptidase S8/S53 domain"/>
    <property type="match status" value="1"/>
</dbReference>
<sequence length="137" mass="14891">MLFIIPFLQHIGSQGRGISDISTQALNFMIVVANQDILADGMSCVAPMHLSLPPSALHLSTVMGLILLLKDFLLSKGWSLLSFLNLWLYNPDHSLRGFDDITSASNQGCGTDGFSAINGWFPVHLAKLASLFIFGID</sequence>
<dbReference type="InterPro" id="IPR036852">
    <property type="entry name" value="Peptidase_S8/S53_dom_sf"/>
</dbReference>
<dbReference type="InterPro" id="IPR050819">
    <property type="entry name" value="Tripeptidyl-peptidase_I"/>
</dbReference>
<organism evidence="1 2">
    <name type="scientific">Lactarius akahatsu</name>
    <dbReference type="NCBI Taxonomy" id="416441"/>
    <lineage>
        <taxon>Eukaryota</taxon>
        <taxon>Fungi</taxon>
        <taxon>Dikarya</taxon>
        <taxon>Basidiomycota</taxon>
        <taxon>Agaricomycotina</taxon>
        <taxon>Agaricomycetes</taxon>
        <taxon>Russulales</taxon>
        <taxon>Russulaceae</taxon>
        <taxon>Lactarius</taxon>
    </lineage>
</organism>
<dbReference type="GO" id="GO:0008240">
    <property type="term" value="F:tripeptidyl-peptidase activity"/>
    <property type="evidence" value="ECO:0007669"/>
    <property type="project" value="TreeGrafter"/>
</dbReference>
<gene>
    <name evidence="1" type="ORF">EDB92DRAFT_1941118</name>
</gene>
<reference evidence="1" key="1">
    <citation type="submission" date="2022-01" db="EMBL/GenBank/DDBJ databases">
        <title>Comparative genomics reveals a dynamic genome evolution in the ectomycorrhizal milk-cap (Lactarius) mushrooms.</title>
        <authorList>
            <consortium name="DOE Joint Genome Institute"/>
            <person name="Lebreton A."/>
            <person name="Tang N."/>
            <person name="Kuo A."/>
            <person name="LaButti K."/>
            <person name="Drula E."/>
            <person name="Barry K."/>
            <person name="Clum A."/>
            <person name="Lipzen A."/>
            <person name="Mousain D."/>
            <person name="Ng V."/>
            <person name="Wang R."/>
            <person name="Wang X."/>
            <person name="Dai Y."/>
            <person name="Henrissat B."/>
            <person name="Grigoriev I.V."/>
            <person name="Guerin-Laguette A."/>
            <person name="Yu F."/>
            <person name="Martin F.M."/>
        </authorList>
    </citation>
    <scope>NUCLEOTIDE SEQUENCE</scope>
    <source>
        <strain evidence="1">QP</strain>
    </source>
</reference>
<name>A0AAD4LNU2_9AGAM</name>
<proteinExistence type="predicted"/>
<evidence type="ECO:0000313" key="1">
    <source>
        <dbReference type="EMBL" id="KAH8999470.1"/>
    </source>
</evidence>
<keyword evidence="2" id="KW-1185">Reference proteome</keyword>
<protein>
    <submittedName>
        <fullName evidence="1">Uncharacterized protein</fullName>
    </submittedName>
</protein>
<dbReference type="PANTHER" id="PTHR14218">
    <property type="entry name" value="PROTEASE S8 TRIPEPTIDYL PEPTIDASE I CLN2"/>
    <property type="match status" value="1"/>
</dbReference>
<dbReference type="GO" id="GO:0006508">
    <property type="term" value="P:proteolysis"/>
    <property type="evidence" value="ECO:0007669"/>
    <property type="project" value="InterPro"/>
</dbReference>
<dbReference type="Proteomes" id="UP001201163">
    <property type="component" value="Unassembled WGS sequence"/>
</dbReference>
<evidence type="ECO:0000313" key="2">
    <source>
        <dbReference type="Proteomes" id="UP001201163"/>
    </source>
</evidence>
<dbReference type="AlphaFoldDB" id="A0AAD4LNU2"/>
<dbReference type="EMBL" id="JAKELL010000004">
    <property type="protein sequence ID" value="KAH8999470.1"/>
    <property type="molecule type" value="Genomic_DNA"/>
</dbReference>
<accession>A0AAD4LNU2</accession>